<organism evidence="10 11">
    <name type="scientific">Ktedonosporobacter rubrisoli</name>
    <dbReference type="NCBI Taxonomy" id="2509675"/>
    <lineage>
        <taxon>Bacteria</taxon>
        <taxon>Bacillati</taxon>
        <taxon>Chloroflexota</taxon>
        <taxon>Ktedonobacteria</taxon>
        <taxon>Ktedonobacterales</taxon>
        <taxon>Ktedonosporobacteraceae</taxon>
        <taxon>Ktedonosporobacter</taxon>
    </lineage>
</organism>
<evidence type="ECO:0000256" key="8">
    <source>
        <dbReference type="ARBA" id="ARBA00023136"/>
    </source>
</evidence>
<evidence type="ECO:0000259" key="9">
    <source>
        <dbReference type="PROSITE" id="PS50893"/>
    </source>
</evidence>
<keyword evidence="6 10" id="KW-0067">ATP-binding</keyword>
<dbReference type="InterPro" id="IPR027417">
    <property type="entry name" value="P-loop_NTPase"/>
</dbReference>
<dbReference type="GO" id="GO:0043190">
    <property type="term" value="C:ATP-binding cassette (ABC) transporter complex"/>
    <property type="evidence" value="ECO:0007669"/>
    <property type="project" value="TreeGrafter"/>
</dbReference>
<evidence type="ECO:0000256" key="3">
    <source>
        <dbReference type="ARBA" id="ARBA00022448"/>
    </source>
</evidence>
<dbReference type="Proteomes" id="UP000290365">
    <property type="component" value="Chromosome"/>
</dbReference>
<keyword evidence="3" id="KW-0813">Transport</keyword>
<gene>
    <name evidence="10" type="ORF">EPA93_17015</name>
</gene>
<dbReference type="PANTHER" id="PTHR43553">
    <property type="entry name" value="HEAVY METAL TRANSPORTER"/>
    <property type="match status" value="1"/>
</dbReference>
<dbReference type="SUPFAM" id="SSF52540">
    <property type="entry name" value="P-loop containing nucleoside triphosphate hydrolases"/>
    <property type="match status" value="1"/>
</dbReference>
<keyword evidence="11" id="KW-1185">Reference proteome</keyword>
<evidence type="ECO:0000313" key="10">
    <source>
        <dbReference type="EMBL" id="QBD77600.1"/>
    </source>
</evidence>
<accession>A0A4P6JQY4</accession>
<dbReference type="FunFam" id="3.40.50.300:FF:000224">
    <property type="entry name" value="Energy-coupling factor transporter ATP-binding protein EcfA"/>
    <property type="match status" value="1"/>
</dbReference>
<evidence type="ECO:0000313" key="11">
    <source>
        <dbReference type="Proteomes" id="UP000290365"/>
    </source>
</evidence>
<feature type="domain" description="ABC transporter" evidence="9">
    <location>
        <begin position="4"/>
        <end position="244"/>
    </location>
</feature>
<evidence type="ECO:0000256" key="4">
    <source>
        <dbReference type="ARBA" id="ARBA00022475"/>
    </source>
</evidence>
<dbReference type="OrthoDB" id="9784332at2"/>
<dbReference type="InterPro" id="IPR050095">
    <property type="entry name" value="ECF_ABC_transporter_ATP-bd"/>
</dbReference>
<keyword evidence="8" id="KW-0472">Membrane</keyword>
<dbReference type="GO" id="GO:0005524">
    <property type="term" value="F:ATP binding"/>
    <property type="evidence" value="ECO:0007669"/>
    <property type="project" value="UniProtKB-KW"/>
</dbReference>
<dbReference type="PROSITE" id="PS00211">
    <property type="entry name" value="ABC_TRANSPORTER_1"/>
    <property type="match status" value="1"/>
</dbReference>
<comment type="subcellular location">
    <subcellularLocation>
        <location evidence="1">Cell membrane</location>
    </subcellularLocation>
</comment>
<proteinExistence type="inferred from homology"/>
<dbReference type="GO" id="GO:0042626">
    <property type="term" value="F:ATPase-coupled transmembrane transporter activity"/>
    <property type="evidence" value="ECO:0007669"/>
    <property type="project" value="TreeGrafter"/>
</dbReference>
<dbReference type="Gene3D" id="3.40.50.300">
    <property type="entry name" value="P-loop containing nucleotide triphosphate hydrolases"/>
    <property type="match status" value="1"/>
</dbReference>
<evidence type="ECO:0000256" key="2">
    <source>
        <dbReference type="ARBA" id="ARBA00005417"/>
    </source>
</evidence>
<dbReference type="EMBL" id="CP035758">
    <property type="protein sequence ID" value="QBD77600.1"/>
    <property type="molecule type" value="Genomic_DNA"/>
</dbReference>
<sequence>MAIIEVEAVTYTYPGSSTPSLRDVTFSVEPGEFVALIGANGAGKSTLCYALTGFVPHFFNGEMQGQVTIAGIQTQKAALEEIVPLAGLVFQNPITQLTGKATVCEEIAFGLENLGVPPEEMEERIAHALELVGDRSWADRSPTALSGGQQQRVALACMLVMKPQVLVLDEPTSFLDPLGAHEVFTAIRQLSREGMTIIIAEHNIEWIARETDRIIALDEGKIILDGKPSEVLTSPLLEDLGSQLRYTAAARLAQARGWWPETRNLPVTLEEAEAGFRAGGFHGH</sequence>
<name>A0A4P6JQY4_KTERU</name>
<dbReference type="SMART" id="SM00382">
    <property type="entry name" value="AAA"/>
    <property type="match status" value="1"/>
</dbReference>
<dbReference type="InterPro" id="IPR015856">
    <property type="entry name" value="ABC_transpr_CbiO/EcfA_su"/>
</dbReference>
<dbReference type="InterPro" id="IPR003593">
    <property type="entry name" value="AAA+_ATPase"/>
</dbReference>
<dbReference type="RefSeq" id="WP_129888655.1">
    <property type="nucleotide sequence ID" value="NZ_CP035758.1"/>
</dbReference>
<evidence type="ECO:0000256" key="5">
    <source>
        <dbReference type="ARBA" id="ARBA00022741"/>
    </source>
</evidence>
<dbReference type="GO" id="GO:0016887">
    <property type="term" value="F:ATP hydrolysis activity"/>
    <property type="evidence" value="ECO:0007669"/>
    <property type="project" value="InterPro"/>
</dbReference>
<evidence type="ECO:0000256" key="7">
    <source>
        <dbReference type="ARBA" id="ARBA00022967"/>
    </source>
</evidence>
<keyword evidence="7" id="KW-1278">Translocase</keyword>
<dbReference type="InterPro" id="IPR003439">
    <property type="entry name" value="ABC_transporter-like_ATP-bd"/>
</dbReference>
<dbReference type="PROSITE" id="PS50893">
    <property type="entry name" value="ABC_TRANSPORTER_2"/>
    <property type="match status" value="1"/>
</dbReference>
<keyword evidence="4" id="KW-1003">Cell membrane</keyword>
<keyword evidence="5" id="KW-0547">Nucleotide-binding</keyword>
<dbReference type="KEGG" id="kbs:EPA93_17015"/>
<dbReference type="AlphaFoldDB" id="A0A4P6JQY4"/>
<dbReference type="InterPro" id="IPR017871">
    <property type="entry name" value="ABC_transporter-like_CS"/>
</dbReference>
<dbReference type="CDD" id="cd03225">
    <property type="entry name" value="ABC_cobalt_CbiO_domain1"/>
    <property type="match status" value="1"/>
</dbReference>
<dbReference type="Pfam" id="PF00005">
    <property type="entry name" value="ABC_tran"/>
    <property type="match status" value="1"/>
</dbReference>
<evidence type="ECO:0000256" key="6">
    <source>
        <dbReference type="ARBA" id="ARBA00022840"/>
    </source>
</evidence>
<protein>
    <submittedName>
        <fullName evidence="10">ABC transporter ATP-binding protein</fullName>
    </submittedName>
</protein>
<comment type="similarity">
    <text evidence="2">Belongs to the ABC transporter superfamily.</text>
</comment>
<reference evidence="10 11" key="1">
    <citation type="submission" date="2019-01" db="EMBL/GenBank/DDBJ databases">
        <title>Ktedonosporobacter rubrisoli SCAWS-G2.</title>
        <authorList>
            <person name="Huang Y."/>
            <person name="Yan B."/>
        </authorList>
    </citation>
    <scope>NUCLEOTIDE SEQUENCE [LARGE SCALE GENOMIC DNA]</scope>
    <source>
        <strain evidence="10 11">SCAWS-G2</strain>
    </source>
</reference>
<dbReference type="PANTHER" id="PTHR43553:SF24">
    <property type="entry name" value="ENERGY-COUPLING FACTOR TRANSPORTER ATP-BINDING PROTEIN ECFA1"/>
    <property type="match status" value="1"/>
</dbReference>
<evidence type="ECO:0000256" key="1">
    <source>
        <dbReference type="ARBA" id="ARBA00004236"/>
    </source>
</evidence>